<dbReference type="PANTHER" id="PTHR23095:SF20">
    <property type="entry name" value="PARANEOPLASTIC ANTIGEN MA6E"/>
    <property type="match status" value="1"/>
</dbReference>
<dbReference type="Pfam" id="PF14893">
    <property type="entry name" value="PNMA"/>
    <property type="match status" value="1"/>
</dbReference>
<evidence type="ECO:0000259" key="2">
    <source>
        <dbReference type="Pfam" id="PF14893"/>
    </source>
</evidence>
<dbReference type="Pfam" id="PF20846">
    <property type="entry name" value="PNMA_N"/>
    <property type="match status" value="1"/>
</dbReference>
<feature type="compositionally biased region" description="Gly residues" evidence="1">
    <location>
        <begin position="128"/>
        <end position="199"/>
    </location>
</feature>
<dbReference type="InterPro" id="IPR026523">
    <property type="entry name" value="PNMA"/>
</dbReference>
<keyword evidence="5" id="KW-1185">Reference proteome</keyword>
<feature type="region of interest" description="Disordered" evidence="1">
    <location>
        <begin position="592"/>
        <end position="681"/>
    </location>
</feature>
<reference evidence="4 5" key="1">
    <citation type="submission" date="2021-02" db="EMBL/GenBank/DDBJ databases">
        <title>Safari Cat Assemblies.</title>
        <authorList>
            <person name="Bredemeyer K.R."/>
            <person name="Murphy W.J."/>
        </authorList>
    </citation>
    <scope>NUCLEOTIDE SEQUENCE [LARGE SCALE GENOMIC DNA]</scope>
</reference>
<evidence type="ECO:0008006" key="6">
    <source>
        <dbReference type="Google" id="ProtNLM"/>
    </source>
</evidence>
<feature type="domain" description="Paraneoplastic antigen Ma-like C-terminal" evidence="2">
    <location>
        <begin position="334"/>
        <end position="495"/>
    </location>
</feature>
<dbReference type="Ensembl" id="ENSFCTT00005001568.1">
    <property type="protein sequence ID" value="ENSFCTP00005000738.1"/>
    <property type="gene ID" value="ENSFCTG00005000599.1"/>
</dbReference>
<dbReference type="GeneTree" id="ENSGT01030000234522"/>
<evidence type="ECO:0000256" key="1">
    <source>
        <dbReference type="SAM" id="MobiDB-lite"/>
    </source>
</evidence>
<dbReference type="Proteomes" id="UP000823872">
    <property type="component" value="Chromosome X"/>
</dbReference>
<name>A0ABI7VS05_FELCA</name>
<feature type="compositionally biased region" description="Acidic residues" evidence="1">
    <location>
        <begin position="256"/>
        <end position="268"/>
    </location>
</feature>
<accession>A0ABI7VS05</accession>
<proteinExistence type="predicted"/>
<feature type="compositionally biased region" description="Gly residues" evidence="1">
    <location>
        <begin position="207"/>
        <end position="246"/>
    </location>
</feature>
<feature type="region of interest" description="Disordered" evidence="1">
    <location>
        <begin position="128"/>
        <end position="270"/>
    </location>
</feature>
<dbReference type="PANTHER" id="PTHR23095">
    <property type="entry name" value="PARANEOPLASTIC ANTIGEN"/>
    <property type="match status" value="1"/>
</dbReference>
<dbReference type="InterPro" id="IPR048271">
    <property type="entry name" value="PNMA_N"/>
</dbReference>
<evidence type="ECO:0000259" key="3">
    <source>
        <dbReference type="Pfam" id="PF20846"/>
    </source>
</evidence>
<organism evidence="4 5">
    <name type="scientific">Felis catus</name>
    <name type="common">Cat</name>
    <name type="synonym">Felis silvestris catus</name>
    <dbReference type="NCBI Taxonomy" id="9685"/>
    <lineage>
        <taxon>Eukaryota</taxon>
        <taxon>Metazoa</taxon>
        <taxon>Chordata</taxon>
        <taxon>Craniata</taxon>
        <taxon>Vertebrata</taxon>
        <taxon>Euteleostomi</taxon>
        <taxon>Mammalia</taxon>
        <taxon>Eutheria</taxon>
        <taxon>Laurasiatheria</taxon>
        <taxon>Carnivora</taxon>
        <taxon>Feliformia</taxon>
        <taxon>Felidae</taxon>
        <taxon>Felinae</taxon>
        <taxon>Felis</taxon>
    </lineage>
</organism>
<sequence length="681" mass="69123">MAVAVLRDWCRWMGVNEQRSLLILGIPDDCEDQEFQEAVKAALQPLGRYRVLGKVFRKEFRSKVALVEMAQYLNRSVIPRQIPGMGGPWTVVFLPQAPESESEDTLNFLAQTQRQAGVALAGEAGAGDGAGAGGKAASGGQEGAGGGAAAGGEEGGQAEAGGQEGAGGGAAAGGEEGGQAEAGGQEGAGGGAAAGGEEGGQAEAEGQAGGEARSGGGAGAGGEEGTGGKAAAGGGAVAGGEEGSGGRAASVGQAGPEEEAGESDEEGAAGDAGIAGLLGSVSVAGAAGEAGPAGEEGAVGVAGAIGAGRSWTQPWSPVWQPVLENRASMKLRTFPGMEEPHREEESFESWLDHASDTLYLWCHITERERRRRLMESLGGPALDLVCGLLAENPDVPAQDCLAALVQVFGRKDTPTTAWLKFLTCGQRPQETLFVYVIRLEGLLQSAVEKGAIHPNRADQLRVRQVLMRARPNEMLENKLRKMRLDRRPPGFLGMLRLIQETEAWEATAARSEHLQVEEGARVGTGGLAAAWASGEVAEASPAREDASQAALANLGASEAVPGSAEADTAAPEAHDVARAALVPEEAPKIFPATQEDENAPASAGLDQARPSEAPGGPTPAQMGSASREGPGGPGCEPEGLAQAGDQEAGEPLEEGPKPIPEESGNEVGAGEVRPPKSSSGK</sequence>
<dbReference type="InterPro" id="IPR048270">
    <property type="entry name" value="PNMA_C"/>
</dbReference>
<feature type="domain" description="Paraneoplastic antigen Ma-like N-terminal" evidence="3">
    <location>
        <begin position="1"/>
        <end position="92"/>
    </location>
</feature>
<reference evidence="4" key="3">
    <citation type="submission" date="2025-09" db="UniProtKB">
        <authorList>
            <consortium name="Ensembl"/>
        </authorList>
    </citation>
    <scope>IDENTIFICATION</scope>
    <source>
        <strain evidence="4">breed Abyssinian</strain>
    </source>
</reference>
<protein>
    <recommendedName>
        <fullName evidence="6">PNMA family member 6F</fullName>
    </recommendedName>
</protein>
<gene>
    <name evidence="4" type="primary">PNMA6F</name>
</gene>
<reference evidence="4" key="2">
    <citation type="submission" date="2025-08" db="UniProtKB">
        <authorList>
            <consortium name="Ensembl"/>
        </authorList>
    </citation>
    <scope>IDENTIFICATION</scope>
    <source>
        <strain evidence="4">breed Abyssinian</strain>
    </source>
</reference>
<evidence type="ECO:0000313" key="5">
    <source>
        <dbReference type="Proteomes" id="UP000823872"/>
    </source>
</evidence>
<evidence type="ECO:0000313" key="4">
    <source>
        <dbReference type="Ensembl" id="ENSFCTP00005000738.1"/>
    </source>
</evidence>